<protein>
    <submittedName>
        <fullName evidence="2">Uncharacterized protein</fullName>
    </submittedName>
</protein>
<feature type="transmembrane region" description="Helical" evidence="1">
    <location>
        <begin position="12"/>
        <end position="32"/>
    </location>
</feature>
<keyword evidence="1" id="KW-0472">Membrane</keyword>
<keyword evidence="1" id="KW-1133">Transmembrane helix</keyword>
<keyword evidence="1" id="KW-0812">Transmembrane</keyword>
<gene>
    <name evidence="2" type="ORF">PGT21_027737</name>
</gene>
<dbReference type="AlphaFoldDB" id="A0A5B0NMF0"/>
<reference evidence="2 3" key="1">
    <citation type="submission" date="2019-05" db="EMBL/GenBank/DDBJ databases">
        <title>Emergence of the Ug99 lineage of the wheat stem rust pathogen through somatic hybridization.</title>
        <authorList>
            <person name="Li F."/>
            <person name="Upadhyaya N.M."/>
            <person name="Sperschneider J."/>
            <person name="Matny O."/>
            <person name="Nguyen-Phuc H."/>
            <person name="Mago R."/>
            <person name="Raley C."/>
            <person name="Miller M.E."/>
            <person name="Silverstein K.A.T."/>
            <person name="Henningsen E."/>
            <person name="Hirsch C.D."/>
            <person name="Visser B."/>
            <person name="Pretorius Z.A."/>
            <person name="Steffenson B.J."/>
            <person name="Schwessinger B."/>
            <person name="Dodds P.N."/>
            <person name="Figueroa M."/>
        </authorList>
    </citation>
    <scope>NUCLEOTIDE SEQUENCE [LARGE SCALE GENOMIC DNA]</scope>
    <source>
        <strain evidence="2">21-0</strain>
    </source>
</reference>
<evidence type="ECO:0000256" key="1">
    <source>
        <dbReference type="SAM" id="Phobius"/>
    </source>
</evidence>
<organism evidence="2 3">
    <name type="scientific">Puccinia graminis f. sp. tritici</name>
    <dbReference type="NCBI Taxonomy" id="56615"/>
    <lineage>
        <taxon>Eukaryota</taxon>
        <taxon>Fungi</taxon>
        <taxon>Dikarya</taxon>
        <taxon>Basidiomycota</taxon>
        <taxon>Pucciniomycotina</taxon>
        <taxon>Pucciniomycetes</taxon>
        <taxon>Pucciniales</taxon>
        <taxon>Pucciniaceae</taxon>
        <taxon>Puccinia</taxon>
    </lineage>
</organism>
<accession>A0A5B0NMF0</accession>
<sequence length="72" mass="7462">MINMRRLHGTDSPFAFLFIISVTVGFTLGVSINNIPTNPACSSSGCGANGGGSSGRGCLSLYECRHRIGGNI</sequence>
<evidence type="ECO:0000313" key="3">
    <source>
        <dbReference type="Proteomes" id="UP000324748"/>
    </source>
</evidence>
<name>A0A5B0NMF0_PUCGR</name>
<dbReference type="Proteomes" id="UP000324748">
    <property type="component" value="Unassembled WGS sequence"/>
</dbReference>
<comment type="caution">
    <text evidence="2">The sequence shown here is derived from an EMBL/GenBank/DDBJ whole genome shotgun (WGS) entry which is preliminary data.</text>
</comment>
<evidence type="ECO:0000313" key="2">
    <source>
        <dbReference type="EMBL" id="KAA1089704.1"/>
    </source>
</evidence>
<dbReference type="EMBL" id="VSWC01000093">
    <property type="protein sequence ID" value="KAA1089704.1"/>
    <property type="molecule type" value="Genomic_DNA"/>
</dbReference>
<proteinExistence type="predicted"/>
<keyword evidence="3" id="KW-1185">Reference proteome</keyword>